<gene>
    <name evidence="1" type="ORF">H6P81_008376</name>
</gene>
<keyword evidence="2" id="KW-1185">Reference proteome</keyword>
<accession>A0AAV7F643</accession>
<protein>
    <submittedName>
        <fullName evidence="1">Uncharacterized protein</fullName>
    </submittedName>
</protein>
<name>A0AAV7F643_ARIFI</name>
<dbReference type="EMBL" id="JAINDJ010000003">
    <property type="protein sequence ID" value="KAG9455472.1"/>
    <property type="molecule type" value="Genomic_DNA"/>
</dbReference>
<comment type="caution">
    <text evidence="1">The sequence shown here is derived from an EMBL/GenBank/DDBJ whole genome shotgun (WGS) entry which is preliminary data.</text>
</comment>
<sequence>MVYGIRWALNPCLPEMSMASHHPGHAQINACGSMAWLIISLPSRVPSSGRLPCAAKGQTEKYVTSRGWVMGLMGLIFGWTRRPPPIPLINYLQLT</sequence>
<organism evidence="1 2">
    <name type="scientific">Aristolochia fimbriata</name>
    <name type="common">White veined hardy Dutchman's pipe vine</name>
    <dbReference type="NCBI Taxonomy" id="158543"/>
    <lineage>
        <taxon>Eukaryota</taxon>
        <taxon>Viridiplantae</taxon>
        <taxon>Streptophyta</taxon>
        <taxon>Embryophyta</taxon>
        <taxon>Tracheophyta</taxon>
        <taxon>Spermatophyta</taxon>
        <taxon>Magnoliopsida</taxon>
        <taxon>Magnoliidae</taxon>
        <taxon>Piperales</taxon>
        <taxon>Aristolochiaceae</taxon>
        <taxon>Aristolochia</taxon>
    </lineage>
</organism>
<dbReference type="Proteomes" id="UP000825729">
    <property type="component" value="Unassembled WGS sequence"/>
</dbReference>
<evidence type="ECO:0000313" key="1">
    <source>
        <dbReference type="EMBL" id="KAG9455472.1"/>
    </source>
</evidence>
<proteinExistence type="predicted"/>
<evidence type="ECO:0000313" key="2">
    <source>
        <dbReference type="Proteomes" id="UP000825729"/>
    </source>
</evidence>
<reference evidence="1 2" key="1">
    <citation type="submission" date="2021-07" db="EMBL/GenBank/DDBJ databases">
        <title>The Aristolochia fimbriata genome: insights into angiosperm evolution, floral development and chemical biosynthesis.</title>
        <authorList>
            <person name="Jiao Y."/>
        </authorList>
    </citation>
    <scope>NUCLEOTIDE SEQUENCE [LARGE SCALE GENOMIC DNA]</scope>
    <source>
        <strain evidence="1">IBCAS-2021</strain>
        <tissue evidence="1">Leaf</tissue>
    </source>
</reference>
<dbReference type="AlphaFoldDB" id="A0AAV7F643"/>